<keyword evidence="5 7" id="KW-1133">Transmembrane helix</keyword>
<dbReference type="SUPFAM" id="SSF103473">
    <property type="entry name" value="MFS general substrate transporter"/>
    <property type="match status" value="1"/>
</dbReference>
<dbReference type="PANTHER" id="PTHR23517:SF2">
    <property type="entry name" value="MULTIDRUG RESISTANCE PROTEIN MDTH"/>
    <property type="match status" value="1"/>
</dbReference>
<feature type="non-terminal residue" evidence="8">
    <location>
        <position position="1"/>
    </location>
</feature>
<keyword evidence="4 7" id="KW-0812">Transmembrane</keyword>
<keyword evidence="2" id="KW-0813">Transport</keyword>
<feature type="transmembrane region" description="Helical" evidence="7">
    <location>
        <begin position="6"/>
        <end position="27"/>
    </location>
</feature>
<gene>
    <name evidence="8" type="ORF">G3M58_03500</name>
</gene>
<dbReference type="AlphaFoldDB" id="A0A6G3WJ63"/>
<evidence type="ECO:0000256" key="6">
    <source>
        <dbReference type="ARBA" id="ARBA00023136"/>
    </source>
</evidence>
<organism evidence="8">
    <name type="scientific">Streptomyces sp. SID7499</name>
    <dbReference type="NCBI Taxonomy" id="2706086"/>
    <lineage>
        <taxon>Bacteria</taxon>
        <taxon>Bacillati</taxon>
        <taxon>Actinomycetota</taxon>
        <taxon>Actinomycetes</taxon>
        <taxon>Kitasatosporales</taxon>
        <taxon>Streptomycetaceae</taxon>
        <taxon>Streptomyces</taxon>
    </lineage>
</organism>
<evidence type="ECO:0000313" key="8">
    <source>
        <dbReference type="EMBL" id="NEE05494.1"/>
    </source>
</evidence>
<dbReference type="InterPro" id="IPR050171">
    <property type="entry name" value="MFS_Transporters"/>
</dbReference>
<dbReference type="PANTHER" id="PTHR23517">
    <property type="entry name" value="RESISTANCE PROTEIN MDTM, PUTATIVE-RELATED-RELATED"/>
    <property type="match status" value="1"/>
</dbReference>
<protein>
    <submittedName>
        <fullName evidence="8">MFS transporter</fullName>
    </submittedName>
</protein>
<feature type="transmembrane region" description="Helical" evidence="7">
    <location>
        <begin position="185"/>
        <end position="204"/>
    </location>
</feature>
<dbReference type="InterPro" id="IPR011701">
    <property type="entry name" value="MFS"/>
</dbReference>
<comment type="subcellular location">
    <subcellularLocation>
        <location evidence="1">Cell membrane</location>
        <topology evidence="1">Multi-pass membrane protein</topology>
    </subcellularLocation>
</comment>
<feature type="transmembrane region" description="Helical" evidence="7">
    <location>
        <begin position="117"/>
        <end position="138"/>
    </location>
</feature>
<evidence type="ECO:0000256" key="5">
    <source>
        <dbReference type="ARBA" id="ARBA00022989"/>
    </source>
</evidence>
<dbReference type="EMBL" id="JAAGMN010000297">
    <property type="protein sequence ID" value="NEE05494.1"/>
    <property type="molecule type" value="Genomic_DNA"/>
</dbReference>
<evidence type="ECO:0000256" key="2">
    <source>
        <dbReference type="ARBA" id="ARBA00022448"/>
    </source>
</evidence>
<proteinExistence type="predicted"/>
<evidence type="ECO:0000256" key="7">
    <source>
        <dbReference type="SAM" id="Phobius"/>
    </source>
</evidence>
<dbReference type="Gene3D" id="1.20.1250.20">
    <property type="entry name" value="MFS general substrate transporter like domains"/>
    <property type="match status" value="1"/>
</dbReference>
<accession>A0A6G3WJ63</accession>
<evidence type="ECO:0000256" key="3">
    <source>
        <dbReference type="ARBA" id="ARBA00022475"/>
    </source>
</evidence>
<evidence type="ECO:0000256" key="4">
    <source>
        <dbReference type="ARBA" id="ARBA00022692"/>
    </source>
</evidence>
<dbReference type="InterPro" id="IPR036259">
    <property type="entry name" value="MFS_trans_sf"/>
</dbReference>
<dbReference type="GO" id="GO:0022857">
    <property type="term" value="F:transmembrane transporter activity"/>
    <property type="evidence" value="ECO:0007669"/>
    <property type="project" value="InterPro"/>
</dbReference>
<name>A0A6G3WJ63_9ACTN</name>
<feature type="transmembrane region" description="Helical" evidence="7">
    <location>
        <begin position="144"/>
        <end position="173"/>
    </location>
</feature>
<feature type="transmembrane region" description="Helical" evidence="7">
    <location>
        <begin position="210"/>
        <end position="231"/>
    </location>
</feature>
<keyword evidence="3" id="KW-1003">Cell membrane</keyword>
<reference evidence="8" key="1">
    <citation type="submission" date="2020-01" db="EMBL/GenBank/DDBJ databases">
        <title>Insect and environment-associated Actinomycetes.</title>
        <authorList>
            <person name="Currrie C."/>
            <person name="Chevrette M."/>
            <person name="Carlson C."/>
            <person name="Stubbendieck R."/>
            <person name="Wendt-Pienkowski E."/>
        </authorList>
    </citation>
    <scope>NUCLEOTIDE SEQUENCE</scope>
    <source>
        <strain evidence="8">SID7499</strain>
    </source>
</reference>
<dbReference type="GO" id="GO:0005886">
    <property type="term" value="C:plasma membrane"/>
    <property type="evidence" value="ECO:0007669"/>
    <property type="project" value="UniProtKB-SubCell"/>
</dbReference>
<sequence length="236" mass="23592">LAGGATALRALAAGTGLAYLAAAALAWSVRLHAHHAAAPEDDGDGGPAPRMRTLLAANVVYVFCLNVPEIALPLILVTQLEASPVWSAAVFVINTVLVVTLQVPVTVLMSRYSRRSVLALAGVILGASYTGFLAAISLGPGPGAPAVAAVSVVCTLGEIVYAGSATALVTHLAPAHALGRTLARFELSTGFGLAVSPAIITALAPHGPTALWGSLATATLLSASAVATAPVTRDVP</sequence>
<dbReference type="Pfam" id="PF07690">
    <property type="entry name" value="MFS_1"/>
    <property type="match status" value="1"/>
</dbReference>
<comment type="caution">
    <text evidence="8">The sequence shown here is derived from an EMBL/GenBank/DDBJ whole genome shotgun (WGS) entry which is preliminary data.</text>
</comment>
<keyword evidence="6 7" id="KW-0472">Membrane</keyword>
<feature type="transmembrane region" description="Helical" evidence="7">
    <location>
        <begin position="85"/>
        <end position="105"/>
    </location>
</feature>
<feature type="transmembrane region" description="Helical" evidence="7">
    <location>
        <begin position="59"/>
        <end position="79"/>
    </location>
</feature>
<evidence type="ECO:0000256" key="1">
    <source>
        <dbReference type="ARBA" id="ARBA00004651"/>
    </source>
</evidence>